<keyword evidence="2" id="KW-1185">Reference proteome</keyword>
<evidence type="ECO:0000313" key="2">
    <source>
        <dbReference type="Proteomes" id="UP000663720"/>
    </source>
</evidence>
<dbReference type="RefSeq" id="WP_207688025.1">
    <property type="nucleotide sequence ID" value="NZ_CP061799.1"/>
</dbReference>
<reference evidence="1" key="1">
    <citation type="journal article" date="2021" name="Microb. Physiol.">
        <title>Proteogenomic Insights into the Physiology of Marine, Sulfate-Reducing, Filamentous Desulfonema limicola and Desulfonema magnum.</title>
        <authorList>
            <person name="Schnaars V."/>
            <person name="Wohlbrand L."/>
            <person name="Scheve S."/>
            <person name="Hinrichs C."/>
            <person name="Reinhardt R."/>
            <person name="Rabus R."/>
        </authorList>
    </citation>
    <scope>NUCLEOTIDE SEQUENCE</scope>
    <source>
        <strain evidence="1">5ac10</strain>
    </source>
</reference>
<protein>
    <submittedName>
        <fullName evidence="1">Uncharacterized protein</fullName>
    </submittedName>
</protein>
<accession>A0A975BB63</accession>
<dbReference type="EMBL" id="CP061799">
    <property type="protein sequence ID" value="QTA82060.1"/>
    <property type="molecule type" value="Genomic_DNA"/>
</dbReference>
<dbReference type="AlphaFoldDB" id="A0A975BB63"/>
<proteinExistence type="predicted"/>
<evidence type="ECO:0000313" key="1">
    <source>
        <dbReference type="EMBL" id="QTA82060.1"/>
    </source>
</evidence>
<sequence>MSLRAKADAVQRCGRQQTLMRYGGQQGFHRGQRAGHVFKGVIRELVRAMRIPCG</sequence>
<gene>
    <name evidence="1" type="ORF">dnl_44240</name>
</gene>
<dbReference type="KEGG" id="dli:dnl_44240"/>
<dbReference type="Proteomes" id="UP000663720">
    <property type="component" value="Chromosome"/>
</dbReference>
<name>A0A975BB63_9BACT</name>
<organism evidence="1 2">
    <name type="scientific">Desulfonema limicola</name>
    <dbReference type="NCBI Taxonomy" id="45656"/>
    <lineage>
        <taxon>Bacteria</taxon>
        <taxon>Pseudomonadati</taxon>
        <taxon>Thermodesulfobacteriota</taxon>
        <taxon>Desulfobacteria</taxon>
        <taxon>Desulfobacterales</taxon>
        <taxon>Desulfococcaceae</taxon>
        <taxon>Desulfonema</taxon>
    </lineage>
</organism>